<evidence type="ECO:0000256" key="1">
    <source>
        <dbReference type="ARBA" id="ARBA00000189"/>
    </source>
</evidence>
<dbReference type="OrthoDB" id="2113341at2759"/>
<comment type="catalytic activity">
    <reaction evidence="1">
        <text>2 a phenolic donor + H2O2 = 2 a phenolic radical donor + 2 H2O</text>
        <dbReference type="Rhea" id="RHEA:56136"/>
        <dbReference type="ChEBI" id="CHEBI:15377"/>
        <dbReference type="ChEBI" id="CHEBI:16240"/>
        <dbReference type="ChEBI" id="CHEBI:139520"/>
        <dbReference type="ChEBI" id="CHEBI:139521"/>
        <dbReference type="EC" id="1.11.1.7"/>
    </reaction>
</comment>
<feature type="binding site" evidence="11">
    <location>
        <position position="93"/>
    </location>
    <ligand>
        <name>Ca(2+)</name>
        <dbReference type="ChEBI" id="CHEBI:29108"/>
        <label>1</label>
    </ligand>
</feature>
<keyword evidence="11" id="KW-0106">Calcium</keyword>
<feature type="binding site" evidence="11">
    <location>
        <position position="75"/>
    </location>
    <ligand>
        <name>Ca(2+)</name>
        <dbReference type="ChEBI" id="CHEBI:29108"/>
        <label>1</label>
    </ligand>
</feature>
<dbReference type="PANTHER" id="PTHR31235">
    <property type="entry name" value="PEROXIDASE 25-RELATED"/>
    <property type="match status" value="1"/>
</dbReference>
<feature type="disulfide bond" evidence="13">
    <location>
        <begin position="37"/>
        <end position="119"/>
    </location>
</feature>
<dbReference type="EMBL" id="JXTC01000280">
    <property type="protein sequence ID" value="PON70877.1"/>
    <property type="molecule type" value="Genomic_DNA"/>
</dbReference>
<dbReference type="SUPFAM" id="SSF48113">
    <property type="entry name" value="Heme-dependent peroxidases"/>
    <property type="match status" value="1"/>
</dbReference>
<dbReference type="STRING" id="63057.A0A2P5DC68"/>
<dbReference type="EC" id="1.11.1.7" evidence="4"/>
<evidence type="ECO:0000256" key="5">
    <source>
        <dbReference type="ARBA" id="ARBA00022559"/>
    </source>
</evidence>
<proteinExistence type="inferred from homology"/>
<evidence type="ECO:0000256" key="13">
    <source>
        <dbReference type="PIRSR" id="PIRSR600823-5"/>
    </source>
</evidence>
<keyword evidence="6" id="KW-0349">Heme</keyword>
<dbReference type="GO" id="GO:0006979">
    <property type="term" value="P:response to oxidative stress"/>
    <property type="evidence" value="ECO:0007669"/>
    <property type="project" value="InterPro"/>
</dbReference>
<feature type="site" description="Transition state stabilizer" evidence="12">
    <location>
        <position position="70"/>
    </location>
</feature>
<feature type="binding site" evidence="11">
    <location>
        <position position="78"/>
    </location>
    <ligand>
        <name>Ca(2+)</name>
        <dbReference type="ChEBI" id="CHEBI:29108"/>
        <label>1</label>
    </ligand>
</feature>
<comment type="similarity">
    <text evidence="14">Belongs to the peroxidase family.</text>
</comment>
<keyword evidence="15" id="KW-0732">Signal</keyword>
<feature type="active site" description="Proton acceptor" evidence="10">
    <location>
        <position position="74"/>
    </location>
</feature>
<organism evidence="17 18">
    <name type="scientific">Trema orientale</name>
    <name type="common">Charcoal tree</name>
    <name type="synonym">Celtis orientalis</name>
    <dbReference type="NCBI Taxonomy" id="63057"/>
    <lineage>
        <taxon>Eukaryota</taxon>
        <taxon>Viridiplantae</taxon>
        <taxon>Streptophyta</taxon>
        <taxon>Embryophyta</taxon>
        <taxon>Tracheophyta</taxon>
        <taxon>Spermatophyta</taxon>
        <taxon>Magnoliopsida</taxon>
        <taxon>eudicotyledons</taxon>
        <taxon>Gunneridae</taxon>
        <taxon>Pentapetalae</taxon>
        <taxon>rosids</taxon>
        <taxon>fabids</taxon>
        <taxon>Rosales</taxon>
        <taxon>Cannabaceae</taxon>
        <taxon>Trema</taxon>
    </lineage>
</organism>
<evidence type="ECO:0000256" key="2">
    <source>
        <dbReference type="ARBA" id="ARBA00001970"/>
    </source>
</evidence>
<dbReference type="InParanoid" id="A0A2P5DC68"/>
<dbReference type="AlphaFoldDB" id="A0A2P5DC68"/>
<feature type="disulfide bond" evidence="13">
    <location>
        <begin position="76"/>
        <end position="81"/>
    </location>
</feature>
<comment type="cofactor">
    <cofactor evidence="11">
        <name>Ca(2+)</name>
        <dbReference type="ChEBI" id="CHEBI:29108"/>
    </cofactor>
    <text evidence="11">Binds 2 calcium ions per subunit.</text>
</comment>
<feature type="binding site" evidence="11">
    <location>
        <position position="80"/>
    </location>
    <ligand>
        <name>Ca(2+)</name>
        <dbReference type="ChEBI" id="CHEBI:29108"/>
        <label>1</label>
    </ligand>
</feature>
<evidence type="ECO:0000256" key="7">
    <source>
        <dbReference type="ARBA" id="ARBA00022723"/>
    </source>
</evidence>
<dbReference type="InterPro" id="IPR000823">
    <property type="entry name" value="Peroxidase_pln"/>
</dbReference>
<evidence type="ECO:0000256" key="11">
    <source>
        <dbReference type="PIRSR" id="PIRSR600823-3"/>
    </source>
</evidence>
<feature type="binding site" evidence="11">
    <location>
        <position position="84"/>
    </location>
    <ligand>
        <name>Ca(2+)</name>
        <dbReference type="ChEBI" id="CHEBI:29108"/>
        <label>1</label>
    </ligand>
</feature>
<dbReference type="InterPro" id="IPR002016">
    <property type="entry name" value="Haem_peroxidase"/>
</dbReference>
<dbReference type="GO" id="GO:0020037">
    <property type="term" value="F:heme binding"/>
    <property type="evidence" value="ECO:0007669"/>
    <property type="project" value="InterPro"/>
</dbReference>
<name>A0A2P5DC68_TREOI</name>
<evidence type="ECO:0000256" key="3">
    <source>
        <dbReference type="ARBA" id="ARBA00002322"/>
    </source>
</evidence>
<dbReference type="PROSITE" id="PS50873">
    <property type="entry name" value="PEROXIDASE_4"/>
    <property type="match status" value="1"/>
</dbReference>
<evidence type="ECO:0000259" key="16">
    <source>
        <dbReference type="PROSITE" id="PS50873"/>
    </source>
</evidence>
<evidence type="ECO:0000313" key="17">
    <source>
        <dbReference type="EMBL" id="PON70877.1"/>
    </source>
</evidence>
<evidence type="ECO:0000256" key="12">
    <source>
        <dbReference type="PIRSR" id="PIRSR600823-4"/>
    </source>
</evidence>
<evidence type="ECO:0000256" key="9">
    <source>
        <dbReference type="ARBA" id="ARBA00023004"/>
    </source>
</evidence>
<dbReference type="Pfam" id="PF00141">
    <property type="entry name" value="peroxidase"/>
    <property type="match status" value="1"/>
</dbReference>
<dbReference type="PROSITE" id="PS00436">
    <property type="entry name" value="PEROXIDASE_2"/>
    <property type="match status" value="1"/>
</dbReference>
<dbReference type="InterPro" id="IPR019794">
    <property type="entry name" value="Peroxidases_AS"/>
</dbReference>
<comment type="cofactor">
    <cofactor evidence="2">
        <name>heme b</name>
        <dbReference type="ChEBI" id="CHEBI:60344"/>
    </cofactor>
</comment>
<dbReference type="Proteomes" id="UP000237000">
    <property type="component" value="Unassembled WGS sequence"/>
</dbReference>
<comment type="caution">
    <text evidence="17">The sequence shown here is derived from an EMBL/GenBank/DDBJ whole genome shotgun (WGS) entry which is preliminary data.</text>
</comment>
<evidence type="ECO:0000256" key="8">
    <source>
        <dbReference type="ARBA" id="ARBA00023002"/>
    </source>
</evidence>
<dbReference type="GO" id="GO:0140825">
    <property type="term" value="F:lactoperoxidase activity"/>
    <property type="evidence" value="ECO:0007669"/>
    <property type="project" value="UniProtKB-EC"/>
</dbReference>
<evidence type="ECO:0000256" key="4">
    <source>
        <dbReference type="ARBA" id="ARBA00012313"/>
    </source>
</evidence>
<dbReference type="InterPro" id="IPR010255">
    <property type="entry name" value="Haem_peroxidase_sf"/>
</dbReference>
<evidence type="ECO:0000256" key="15">
    <source>
        <dbReference type="SAM" id="SignalP"/>
    </source>
</evidence>
<evidence type="ECO:0000256" key="10">
    <source>
        <dbReference type="PIRSR" id="PIRSR600823-1"/>
    </source>
</evidence>
<protein>
    <recommendedName>
        <fullName evidence="4">peroxidase</fullName>
        <ecNumber evidence="4">1.11.1.7</ecNumber>
    </recommendedName>
</protein>
<sequence>MCSSGALMRIVAMGLVLLSFACQSYGNLQYGFYKDKCTVRHKDDIVEKIVAQEVSKAYRKDNSIVAALLRLQFHDCFVNGCDASILLDGNNTEKTAFPNQSLRGYDLIDIIKKRLEKVCPGIISCADIIVIATRDAISLATPLTVTSTLSLFHKD</sequence>
<keyword evidence="8" id="KW-0560">Oxidoreductase</keyword>
<keyword evidence="13" id="KW-1015">Disulfide bond</keyword>
<accession>A0A2P5DC68</accession>
<dbReference type="PRINTS" id="PR00461">
    <property type="entry name" value="PLPEROXIDASE"/>
</dbReference>
<comment type="function">
    <text evidence="3">Removal of H(2)O(2), oxidation of toxic reductants, biosynthesis and degradation of lignin, suberization, auxin catabolism, response to environmental stresses such as wounding, pathogen attack and oxidative stress. These functions might be dependent on each isozyme/isoform in each plant tissue.</text>
</comment>
<feature type="chain" id="PRO_5015136840" description="peroxidase" evidence="15">
    <location>
        <begin position="27"/>
        <end position="155"/>
    </location>
</feature>
<dbReference type="GO" id="GO:0046872">
    <property type="term" value="F:metal ion binding"/>
    <property type="evidence" value="ECO:0007669"/>
    <property type="project" value="UniProtKB-KW"/>
</dbReference>
<keyword evidence="5 17" id="KW-0575">Peroxidase</keyword>
<reference evidence="18" key="1">
    <citation type="submission" date="2016-06" db="EMBL/GenBank/DDBJ databases">
        <title>Parallel loss of symbiosis genes in relatives of nitrogen-fixing non-legume Parasponia.</title>
        <authorList>
            <person name="Van Velzen R."/>
            <person name="Holmer R."/>
            <person name="Bu F."/>
            <person name="Rutten L."/>
            <person name="Van Zeijl A."/>
            <person name="Liu W."/>
            <person name="Santuari L."/>
            <person name="Cao Q."/>
            <person name="Sharma T."/>
            <person name="Shen D."/>
            <person name="Roswanjaya Y."/>
            <person name="Wardhani T."/>
            <person name="Kalhor M.S."/>
            <person name="Jansen J."/>
            <person name="Van den Hoogen J."/>
            <person name="Gungor B."/>
            <person name="Hartog M."/>
            <person name="Hontelez J."/>
            <person name="Verver J."/>
            <person name="Yang W.-C."/>
            <person name="Schijlen E."/>
            <person name="Repin R."/>
            <person name="Schilthuizen M."/>
            <person name="Schranz E."/>
            <person name="Heidstra R."/>
            <person name="Miyata K."/>
            <person name="Fedorova E."/>
            <person name="Kohlen W."/>
            <person name="Bisseling T."/>
            <person name="Smit S."/>
            <person name="Geurts R."/>
        </authorList>
    </citation>
    <scope>NUCLEOTIDE SEQUENCE [LARGE SCALE GENOMIC DNA]</scope>
    <source>
        <strain evidence="18">cv. RG33-2</strain>
    </source>
</reference>
<evidence type="ECO:0000313" key="18">
    <source>
        <dbReference type="Proteomes" id="UP000237000"/>
    </source>
</evidence>
<dbReference type="PRINTS" id="PR00458">
    <property type="entry name" value="PEROXIDASE"/>
</dbReference>
<feature type="signal peptide" evidence="15">
    <location>
        <begin position="1"/>
        <end position="26"/>
    </location>
</feature>
<evidence type="ECO:0000256" key="6">
    <source>
        <dbReference type="ARBA" id="ARBA00022617"/>
    </source>
</evidence>
<keyword evidence="9" id="KW-0408">Iron</keyword>
<keyword evidence="7 11" id="KW-0479">Metal-binding</keyword>
<gene>
    <name evidence="17" type="ORF">TorRG33x02_255650</name>
</gene>
<keyword evidence="18" id="KW-1185">Reference proteome</keyword>
<evidence type="ECO:0000256" key="14">
    <source>
        <dbReference type="RuleBase" id="RU004241"/>
    </source>
</evidence>
<dbReference type="Gene3D" id="1.10.520.10">
    <property type="match status" value="1"/>
</dbReference>
<feature type="binding site" evidence="11">
    <location>
        <position position="82"/>
    </location>
    <ligand>
        <name>Ca(2+)</name>
        <dbReference type="ChEBI" id="CHEBI:29108"/>
        <label>1</label>
    </ligand>
</feature>
<feature type="domain" description="Plant heme peroxidase family profile" evidence="16">
    <location>
        <begin position="27"/>
        <end position="155"/>
    </location>
</feature>